<keyword evidence="1 3" id="KW-0378">Hydrolase</keyword>
<dbReference type="SUPFAM" id="SSF63817">
    <property type="entry name" value="Sortase"/>
    <property type="match status" value="1"/>
</dbReference>
<evidence type="ECO:0000313" key="3">
    <source>
        <dbReference type="EMBL" id="QBF81502.1"/>
    </source>
</evidence>
<dbReference type="Pfam" id="PF04203">
    <property type="entry name" value="Sortase"/>
    <property type="match status" value="1"/>
</dbReference>
<organism evidence="3 4">
    <name type="scientific">Shewanella maritima</name>
    <dbReference type="NCBI Taxonomy" id="2520507"/>
    <lineage>
        <taxon>Bacteria</taxon>
        <taxon>Pseudomonadati</taxon>
        <taxon>Pseudomonadota</taxon>
        <taxon>Gammaproteobacteria</taxon>
        <taxon>Alteromonadales</taxon>
        <taxon>Shewanellaceae</taxon>
        <taxon>Shewanella</taxon>
    </lineage>
</organism>
<feature type="transmembrane region" description="Helical" evidence="2">
    <location>
        <begin position="15"/>
        <end position="33"/>
    </location>
</feature>
<dbReference type="EC" id="3.4.22.-" evidence="3"/>
<gene>
    <name evidence="3" type="ORF">EXU30_01405</name>
</gene>
<dbReference type="InterPro" id="IPR023365">
    <property type="entry name" value="Sortase_dom-sf"/>
</dbReference>
<sequence length="234" mass="25694">MAKTTIATTHFSARTFHLIITVLLVGGGLMMVFKGGYMQAKAHFAQYLIESAFERSLQDQQAHKPWSWADTHPVAKLTIKRKLSSGHTQTAPLYVLDGASGRTMAFGPGLMHTGAPVSANGNTIITGHRDSHFSVLQLVQVGDEIELVDTSAQVLKYEVSDIQIVHETSTHVLNDNGDSELTLITCYPFEGITSQTEYRYVVSAKLKTDTETDGQQIEFASTSTQTSNKKHGYM</sequence>
<dbReference type="Proteomes" id="UP000291106">
    <property type="component" value="Chromosome"/>
</dbReference>
<keyword evidence="2" id="KW-0812">Transmembrane</keyword>
<evidence type="ECO:0000313" key="4">
    <source>
        <dbReference type="Proteomes" id="UP000291106"/>
    </source>
</evidence>
<dbReference type="EMBL" id="CP036200">
    <property type="protein sequence ID" value="QBF81502.1"/>
    <property type="molecule type" value="Genomic_DNA"/>
</dbReference>
<dbReference type="NCBIfam" id="TIGR03784">
    <property type="entry name" value="marine_sortase"/>
    <property type="match status" value="1"/>
</dbReference>
<dbReference type="InterPro" id="IPR041999">
    <property type="entry name" value="Sortase_D_1"/>
</dbReference>
<dbReference type="AlphaFoldDB" id="A0A411PDH2"/>
<protein>
    <submittedName>
        <fullName evidence="3">Class GN sortase</fullName>
        <ecNumber evidence="3">3.4.22.-</ecNumber>
    </submittedName>
</protein>
<accession>A0A411PDH2</accession>
<dbReference type="CDD" id="cd05828">
    <property type="entry name" value="Sortase_D_1"/>
    <property type="match status" value="1"/>
</dbReference>
<reference evidence="3 4" key="1">
    <citation type="submission" date="2019-02" db="EMBL/GenBank/DDBJ databases">
        <title>Shewanella sp. D4-2 isolated from Dokdo Island.</title>
        <authorList>
            <person name="Baek K."/>
        </authorList>
    </citation>
    <scope>NUCLEOTIDE SEQUENCE [LARGE SCALE GENOMIC DNA]</scope>
    <source>
        <strain evidence="3 4">D4-2</strain>
    </source>
</reference>
<keyword evidence="2" id="KW-1133">Transmembrane helix</keyword>
<dbReference type="KEGG" id="smai:EXU30_01405"/>
<evidence type="ECO:0000256" key="2">
    <source>
        <dbReference type="SAM" id="Phobius"/>
    </source>
</evidence>
<dbReference type="GO" id="GO:0016787">
    <property type="term" value="F:hydrolase activity"/>
    <property type="evidence" value="ECO:0007669"/>
    <property type="project" value="UniProtKB-KW"/>
</dbReference>
<evidence type="ECO:0000256" key="1">
    <source>
        <dbReference type="ARBA" id="ARBA00022801"/>
    </source>
</evidence>
<dbReference type="InterPro" id="IPR005754">
    <property type="entry name" value="Sortase"/>
</dbReference>
<keyword evidence="2" id="KW-0472">Membrane</keyword>
<keyword evidence="4" id="KW-1185">Reference proteome</keyword>
<name>A0A411PDH2_9GAMM</name>
<dbReference type="InterPro" id="IPR022445">
    <property type="entry name" value="Sortase_proteobact_type"/>
</dbReference>
<proteinExistence type="predicted"/>
<dbReference type="Gene3D" id="2.40.260.10">
    <property type="entry name" value="Sortase"/>
    <property type="match status" value="1"/>
</dbReference>
<dbReference type="OrthoDB" id="9790661at2"/>
<dbReference type="NCBIfam" id="TIGR01076">
    <property type="entry name" value="sortase_fam"/>
    <property type="match status" value="1"/>
</dbReference>